<comment type="caution">
    <text evidence="2">The sequence shown here is derived from an EMBL/GenBank/DDBJ whole genome shotgun (WGS) entry which is preliminary data.</text>
</comment>
<dbReference type="RefSeq" id="WP_186941617.1">
    <property type="nucleotide sequence ID" value="NZ_JACOGA010000006.1"/>
</dbReference>
<evidence type="ECO:0000313" key="3">
    <source>
        <dbReference type="Proteomes" id="UP000624279"/>
    </source>
</evidence>
<feature type="signal peptide" evidence="1">
    <location>
        <begin position="1"/>
        <end position="20"/>
    </location>
</feature>
<name>A0ABR6YAI3_9BURK</name>
<dbReference type="Proteomes" id="UP000624279">
    <property type="component" value="Unassembled WGS sequence"/>
</dbReference>
<proteinExistence type="predicted"/>
<evidence type="ECO:0000313" key="2">
    <source>
        <dbReference type="EMBL" id="MBC3873593.1"/>
    </source>
</evidence>
<dbReference type="EMBL" id="JACOGA010000006">
    <property type="protein sequence ID" value="MBC3873593.1"/>
    <property type="molecule type" value="Genomic_DNA"/>
</dbReference>
<sequence length="120" mass="13598">MLQIAALLLTSASVSQVDFACQPSESTKNDLRTATKMVQRLPELATWTKDKSVFDTGKRTRINGKCYEAIYVYSIMESKDLHLSYVFAVNISTNNILFVDIGKLEAMTLKEWRLRLAHGH</sequence>
<keyword evidence="3" id="KW-1185">Reference proteome</keyword>
<keyword evidence="1" id="KW-0732">Signal</keyword>
<gene>
    <name evidence="2" type="ORF">H8K55_08340</name>
</gene>
<accession>A0ABR6YAI3</accession>
<evidence type="ECO:0000256" key="1">
    <source>
        <dbReference type="SAM" id="SignalP"/>
    </source>
</evidence>
<protein>
    <submittedName>
        <fullName evidence="2">Uncharacterized protein</fullName>
    </submittedName>
</protein>
<feature type="chain" id="PRO_5046500506" evidence="1">
    <location>
        <begin position="21"/>
        <end position="120"/>
    </location>
</feature>
<reference evidence="2 3" key="1">
    <citation type="submission" date="2020-08" db="EMBL/GenBank/DDBJ databases">
        <title>Novel species isolated from subtropical streams in China.</title>
        <authorList>
            <person name="Lu H."/>
        </authorList>
    </citation>
    <scope>NUCLEOTIDE SEQUENCE [LARGE SCALE GENOMIC DNA]</scope>
    <source>
        <strain evidence="2 3">LX15W</strain>
    </source>
</reference>
<organism evidence="2 3">
    <name type="scientific">Undibacterium flavidum</name>
    <dbReference type="NCBI Taxonomy" id="2762297"/>
    <lineage>
        <taxon>Bacteria</taxon>
        <taxon>Pseudomonadati</taxon>
        <taxon>Pseudomonadota</taxon>
        <taxon>Betaproteobacteria</taxon>
        <taxon>Burkholderiales</taxon>
        <taxon>Oxalobacteraceae</taxon>
        <taxon>Undibacterium</taxon>
    </lineage>
</organism>